<dbReference type="InterPro" id="IPR027417">
    <property type="entry name" value="P-loop_NTPase"/>
</dbReference>
<feature type="region of interest" description="Disordered" evidence="1">
    <location>
        <begin position="636"/>
        <end position="675"/>
    </location>
</feature>
<accession>A0AA40A059</accession>
<proteinExistence type="predicted"/>
<dbReference type="AlphaFoldDB" id="A0AA40A059"/>
<gene>
    <name evidence="2" type="ORF">B0T26DRAFT_728411</name>
</gene>
<evidence type="ECO:0000313" key="2">
    <source>
        <dbReference type="EMBL" id="KAK0706868.1"/>
    </source>
</evidence>
<evidence type="ECO:0000256" key="1">
    <source>
        <dbReference type="SAM" id="MobiDB-lite"/>
    </source>
</evidence>
<sequence>MHIQRGRTLSSRWLGRVFSVEHGSLPSELPLYLCPAFFRPLAVPSVGGRRFRQGAPSFQIRNRTQTRGLHAHAAAAPAATQPILVHRPSKSLPIQCSGCGGLSQIIVPDQAGYFDLSRRAVKQYLGLEEDEHGQGRIGAHKYGDVVEEALKRVNLNKMEKQGVDLKSLLPDPKPRRPEAAAAPVKPPICDRCHNLIHHHAGNSIFHPSIESLRDTIDESPYKYNHVYHVLDAADFPMSILPKLREIMDLSAMRSQNRRAGEPTFRNGRKTDISFIISRSDLFAPQKEQVDRLMPYLRDTLRGALGRVARNLRLGNIHCVSAKRGWWTKKLKEEIWERGGAGWMVGKVNVGKSQLFQSVFPKGRMDWKPPKHDISIVVHPNEQATPSSGVAGSDPFSALFAKPKRRVTEDLALLPPALPEAEYPDMPVVSSLPGTTASPIRMPFGGGKGELIDLPGLSRGELENFVKEDKRSSLIMKNRVTPEQLSLRPGQSLLIGGLIRITPQTPDLVFLSYAFTPIEPHVSSTAKAIAIQEQSEEAPNVETIALPGTGDKIKHAGSFKLRYDVTKPRAGPITRRNAANISVDRLPYRVFSIDILIEGCGWVELVAQVRTKNLVPSFSPTEKTVAKAADNWSSDRITTLDLSGPDPNDWRAGAGEADADADDEGRPDKRDPLEDRYPVVDVYSPEGRFIGSRPPMNAWLLNKPRTEHIMKRPRKSMRGVKKEVKRRRHLLQAVGLE</sequence>
<comment type="caution">
    <text evidence="2">The sequence shown here is derived from an EMBL/GenBank/DDBJ whole genome shotgun (WGS) entry which is preliminary data.</text>
</comment>
<dbReference type="InterPro" id="IPR050896">
    <property type="entry name" value="Mito_lipid_metab_GTPase"/>
</dbReference>
<dbReference type="PANTHER" id="PTHR46434:SF1">
    <property type="entry name" value="GENETIC INTERACTOR OF PROHIBITINS 3, MITOCHONDRIAL"/>
    <property type="match status" value="1"/>
</dbReference>
<dbReference type="GeneID" id="85326163"/>
<dbReference type="PANTHER" id="PTHR46434">
    <property type="entry name" value="GENETIC INTERACTOR OF PROHIBITINS 3, MITOCHONDRIAL"/>
    <property type="match status" value="1"/>
</dbReference>
<organism evidence="2 3">
    <name type="scientific">Lasiosphaeria miniovina</name>
    <dbReference type="NCBI Taxonomy" id="1954250"/>
    <lineage>
        <taxon>Eukaryota</taxon>
        <taxon>Fungi</taxon>
        <taxon>Dikarya</taxon>
        <taxon>Ascomycota</taxon>
        <taxon>Pezizomycotina</taxon>
        <taxon>Sordariomycetes</taxon>
        <taxon>Sordariomycetidae</taxon>
        <taxon>Sordariales</taxon>
        <taxon>Lasiosphaeriaceae</taxon>
        <taxon>Lasiosphaeria</taxon>
    </lineage>
</organism>
<protein>
    <recommendedName>
        <fullName evidence="4">Genetic interactor of prohibitins 3, mitochondrial</fullName>
    </recommendedName>
</protein>
<dbReference type="GO" id="GO:0005739">
    <property type="term" value="C:mitochondrion"/>
    <property type="evidence" value="ECO:0007669"/>
    <property type="project" value="TreeGrafter"/>
</dbReference>
<reference evidence="2" key="1">
    <citation type="submission" date="2023-06" db="EMBL/GenBank/DDBJ databases">
        <title>Genome-scale phylogeny and comparative genomics of the fungal order Sordariales.</title>
        <authorList>
            <consortium name="Lawrence Berkeley National Laboratory"/>
            <person name="Hensen N."/>
            <person name="Bonometti L."/>
            <person name="Westerberg I."/>
            <person name="Brannstrom I.O."/>
            <person name="Guillou S."/>
            <person name="Cros-Aarteil S."/>
            <person name="Calhoun S."/>
            <person name="Haridas S."/>
            <person name="Kuo A."/>
            <person name="Mondo S."/>
            <person name="Pangilinan J."/>
            <person name="Riley R."/>
            <person name="LaButti K."/>
            <person name="Andreopoulos B."/>
            <person name="Lipzen A."/>
            <person name="Chen C."/>
            <person name="Yanf M."/>
            <person name="Daum C."/>
            <person name="Ng V."/>
            <person name="Clum A."/>
            <person name="Steindorff A."/>
            <person name="Ohm R."/>
            <person name="Martin F."/>
            <person name="Silar P."/>
            <person name="Natvig D."/>
            <person name="Lalanne C."/>
            <person name="Gautier V."/>
            <person name="Ament-velasquez S.L."/>
            <person name="Kruys A."/>
            <person name="Hutchinson M.I."/>
            <person name="Powell A.J."/>
            <person name="Barry K."/>
            <person name="Miller A.N."/>
            <person name="Grigoriev I.V."/>
            <person name="Debuchy R."/>
            <person name="Gladieux P."/>
            <person name="Thoren M.H."/>
            <person name="Johannesson H."/>
        </authorList>
    </citation>
    <scope>NUCLEOTIDE SEQUENCE</scope>
    <source>
        <strain evidence="2">SMH2392-1A</strain>
    </source>
</reference>
<dbReference type="Gene3D" id="3.40.50.300">
    <property type="entry name" value="P-loop containing nucleotide triphosphate hydrolases"/>
    <property type="match status" value="1"/>
</dbReference>
<dbReference type="Proteomes" id="UP001172101">
    <property type="component" value="Unassembled WGS sequence"/>
</dbReference>
<dbReference type="RefSeq" id="XP_060291962.1">
    <property type="nucleotide sequence ID" value="XM_060442893.1"/>
</dbReference>
<evidence type="ECO:0000313" key="3">
    <source>
        <dbReference type="Proteomes" id="UP001172101"/>
    </source>
</evidence>
<feature type="compositionally biased region" description="Basic and acidic residues" evidence="1">
    <location>
        <begin position="663"/>
        <end position="675"/>
    </location>
</feature>
<dbReference type="EMBL" id="JAUIRO010000007">
    <property type="protein sequence ID" value="KAK0706868.1"/>
    <property type="molecule type" value="Genomic_DNA"/>
</dbReference>
<keyword evidence="3" id="KW-1185">Reference proteome</keyword>
<name>A0AA40A059_9PEZI</name>
<dbReference type="SUPFAM" id="SSF52540">
    <property type="entry name" value="P-loop containing nucleoside triphosphate hydrolases"/>
    <property type="match status" value="1"/>
</dbReference>
<evidence type="ECO:0008006" key="4">
    <source>
        <dbReference type="Google" id="ProtNLM"/>
    </source>
</evidence>